<evidence type="ECO:0000313" key="2">
    <source>
        <dbReference type="EMBL" id="QEG42430.1"/>
    </source>
</evidence>
<dbReference type="Proteomes" id="UP000325286">
    <property type="component" value="Chromosome"/>
</dbReference>
<proteinExistence type="predicted"/>
<feature type="chain" id="PRO_5022855847" description="HEAT repeat protein" evidence="1">
    <location>
        <begin position="22"/>
        <end position="402"/>
    </location>
</feature>
<dbReference type="AlphaFoldDB" id="A0A5B9QX96"/>
<dbReference type="Gene3D" id="1.25.10.10">
    <property type="entry name" value="Leucine-rich Repeat Variant"/>
    <property type="match status" value="1"/>
</dbReference>
<evidence type="ECO:0000313" key="3">
    <source>
        <dbReference type="Proteomes" id="UP000325286"/>
    </source>
</evidence>
<reference evidence="2 3" key="1">
    <citation type="submission" date="2019-08" db="EMBL/GenBank/DDBJ databases">
        <title>Deep-cultivation of Planctomycetes and their phenomic and genomic characterization uncovers novel biology.</title>
        <authorList>
            <person name="Wiegand S."/>
            <person name="Jogler M."/>
            <person name="Boedeker C."/>
            <person name="Pinto D."/>
            <person name="Vollmers J."/>
            <person name="Rivas-Marin E."/>
            <person name="Kohn T."/>
            <person name="Peeters S.H."/>
            <person name="Heuer A."/>
            <person name="Rast P."/>
            <person name="Oberbeckmann S."/>
            <person name="Bunk B."/>
            <person name="Jeske O."/>
            <person name="Meyerdierks A."/>
            <person name="Storesund J.E."/>
            <person name="Kallscheuer N."/>
            <person name="Luecker S."/>
            <person name="Lage O.M."/>
            <person name="Pohl T."/>
            <person name="Merkel B.J."/>
            <person name="Hornburger P."/>
            <person name="Mueller R.-W."/>
            <person name="Bruemmer F."/>
            <person name="Labrenz M."/>
            <person name="Spormann A.M."/>
            <person name="Op den Camp H."/>
            <person name="Overmann J."/>
            <person name="Amann R."/>
            <person name="Jetten M.S.M."/>
            <person name="Mascher T."/>
            <person name="Medema M.H."/>
            <person name="Devos D.P."/>
            <person name="Kaster A.-K."/>
            <person name="Ovreas L."/>
            <person name="Rohde M."/>
            <person name="Galperin M.Y."/>
            <person name="Jogler C."/>
        </authorList>
    </citation>
    <scope>NUCLEOTIDE SEQUENCE [LARGE SCALE GENOMIC DNA]</scope>
    <source>
        <strain evidence="2 3">UC8</strain>
    </source>
</reference>
<dbReference type="InterPro" id="IPR011989">
    <property type="entry name" value="ARM-like"/>
</dbReference>
<evidence type="ECO:0000256" key="1">
    <source>
        <dbReference type="SAM" id="SignalP"/>
    </source>
</evidence>
<name>A0A5B9QX96_9BACT</name>
<feature type="signal peptide" evidence="1">
    <location>
        <begin position="1"/>
        <end position="21"/>
    </location>
</feature>
<keyword evidence="3" id="KW-1185">Reference proteome</keyword>
<gene>
    <name evidence="2" type="ORF">UC8_44690</name>
</gene>
<evidence type="ECO:0008006" key="4">
    <source>
        <dbReference type="Google" id="ProtNLM"/>
    </source>
</evidence>
<dbReference type="KEGG" id="rul:UC8_44690"/>
<protein>
    <recommendedName>
        <fullName evidence="4">HEAT repeat protein</fullName>
    </recommendedName>
</protein>
<dbReference type="RefSeq" id="WP_068141066.1">
    <property type="nucleotide sequence ID" value="NZ_CP042914.1"/>
</dbReference>
<dbReference type="OrthoDB" id="212249at2"/>
<sequence length="402" mass="45162" precursor="true">MMKRLASVIVLLSLTVASAFGDETLELTNGARLTGTTRKVEDPKQPYTLIETEDGLRVALRQHDIRRTKTDEVTEQYRQLAARVPDEADAHFEMARWCTKNRLRAQSRYHMRRVIELDPEHGTAREALDFVKRRDEWIPRSQWERERGLVRSAGKYHLPEDLASQKSSKETETKVKKWAPDIARLRNKVLRGGDKAGEALQSLRAIQDPLAAPAIGDELTNPRNRKQPQSLRLLWVDLLARMKTPAAVKPLVQIGVKESDPVIREAALEHLAEYGYRSAQFSYAPMLKSANNTEVNSAGRALAALPNPELRFVLVDALITEHVVAKGGPSTDMNVLMGQNGGGGLSMGGGPKSEKVRKRNPAVLAALREIAPDVDFQYDENLWRQYFAQQLGSYSGDLRRDR</sequence>
<organism evidence="2 3">
    <name type="scientific">Roseimaritima ulvae</name>
    <dbReference type="NCBI Taxonomy" id="980254"/>
    <lineage>
        <taxon>Bacteria</taxon>
        <taxon>Pseudomonadati</taxon>
        <taxon>Planctomycetota</taxon>
        <taxon>Planctomycetia</taxon>
        <taxon>Pirellulales</taxon>
        <taxon>Pirellulaceae</taxon>
        <taxon>Roseimaritima</taxon>
    </lineage>
</organism>
<dbReference type="EMBL" id="CP042914">
    <property type="protein sequence ID" value="QEG42430.1"/>
    <property type="molecule type" value="Genomic_DNA"/>
</dbReference>
<keyword evidence="1" id="KW-0732">Signal</keyword>
<dbReference type="InterPro" id="IPR011990">
    <property type="entry name" value="TPR-like_helical_dom_sf"/>
</dbReference>
<accession>A0A5B9QX96</accession>
<dbReference type="Gene3D" id="1.25.40.10">
    <property type="entry name" value="Tetratricopeptide repeat domain"/>
    <property type="match status" value="1"/>
</dbReference>